<evidence type="ECO:0000313" key="2">
    <source>
        <dbReference type="EMBL" id="MBA8923524.1"/>
    </source>
</evidence>
<dbReference type="RefSeq" id="WP_025358866.1">
    <property type="nucleotide sequence ID" value="NZ_BAAABQ010000041.1"/>
</dbReference>
<accession>A0ABR6B9I0</accession>
<dbReference type="Proteomes" id="UP000517916">
    <property type="component" value="Unassembled WGS sequence"/>
</dbReference>
<evidence type="ECO:0000256" key="1">
    <source>
        <dbReference type="SAM" id="SignalP"/>
    </source>
</evidence>
<organism evidence="2 3">
    <name type="scientific">Kutzneria viridogrisea</name>
    <dbReference type="NCBI Taxonomy" id="47990"/>
    <lineage>
        <taxon>Bacteria</taxon>
        <taxon>Bacillati</taxon>
        <taxon>Actinomycetota</taxon>
        <taxon>Actinomycetes</taxon>
        <taxon>Pseudonocardiales</taxon>
        <taxon>Pseudonocardiaceae</taxon>
        <taxon>Kutzneria</taxon>
    </lineage>
</organism>
<comment type="caution">
    <text evidence="2">The sequence shown here is derived from an EMBL/GenBank/DDBJ whole genome shotgun (WGS) entry which is preliminary data.</text>
</comment>
<keyword evidence="3" id="KW-1185">Reference proteome</keyword>
<reference evidence="2 3" key="1">
    <citation type="submission" date="2020-08" db="EMBL/GenBank/DDBJ databases">
        <title>Genomic Encyclopedia of Archaeal and Bacterial Type Strains, Phase II (KMG-II): from individual species to whole genera.</title>
        <authorList>
            <person name="Goeker M."/>
        </authorList>
    </citation>
    <scope>NUCLEOTIDE SEQUENCE [LARGE SCALE GENOMIC DNA]</scope>
    <source>
        <strain evidence="2 3">DSM 43850</strain>
    </source>
</reference>
<feature type="signal peptide" evidence="1">
    <location>
        <begin position="1"/>
        <end position="23"/>
    </location>
</feature>
<keyword evidence="1" id="KW-0732">Signal</keyword>
<feature type="chain" id="PRO_5046423311" evidence="1">
    <location>
        <begin position="24"/>
        <end position="105"/>
    </location>
</feature>
<proteinExistence type="predicted"/>
<protein>
    <submittedName>
        <fullName evidence="2">Uncharacterized protein</fullName>
    </submittedName>
</protein>
<dbReference type="EMBL" id="JACJID010000001">
    <property type="protein sequence ID" value="MBA8923524.1"/>
    <property type="molecule type" value="Genomic_DNA"/>
</dbReference>
<sequence length="105" mass="11132">MSKKMLLASGMAAVALASMVTTAAATPALGAPPATALLCNSHDEPDSNGNMWLVFTNCQQSLYMTVTWNSISAHEWKTHCVAPGHTDLIAPRSDIESSSEDFGCF</sequence>
<evidence type="ECO:0000313" key="3">
    <source>
        <dbReference type="Proteomes" id="UP000517916"/>
    </source>
</evidence>
<name>A0ABR6B9I0_9PSEU</name>
<gene>
    <name evidence="2" type="ORF">BC739_000721</name>
</gene>